<dbReference type="PATRIC" id="fig|1359153.3.peg.1601"/>
<reference evidence="2 3" key="1">
    <citation type="submission" date="2015-01" db="EMBL/GenBank/DDBJ databases">
        <title>Genome Sequencing of Rickettsiales.</title>
        <authorList>
            <person name="Daugherty S.C."/>
            <person name="Su Q."/>
            <person name="Abolude K."/>
            <person name="Beier-Sexton M."/>
            <person name="Carlyon J.A."/>
            <person name="Carter R."/>
            <person name="Day N.P."/>
            <person name="Dumler S.J."/>
            <person name="Dyachenko V."/>
            <person name="Godinez A."/>
            <person name="Kurtti T.J."/>
            <person name="Lichay M."/>
            <person name="Mullins K.E."/>
            <person name="Ott S."/>
            <person name="Pappas-Brown V."/>
            <person name="Paris D.H."/>
            <person name="Patel P."/>
            <person name="Richards A.L."/>
            <person name="Sadzewicz L."/>
            <person name="Sears K."/>
            <person name="Seidman D."/>
            <person name="Sengamalay N."/>
            <person name="Stenos J."/>
            <person name="Tallon L.J."/>
            <person name="Vincent G."/>
            <person name="Fraser C.M."/>
            <person name="Munderloh U."/>
            <person name="Dunning-Hotopp J.C."/>
        </authorList>
    </citation>
    <scope>NUCLEOTIDE SEQUENCE [LARGE SCALE GENOMIC DNA]</scope>
    <source>
        <strain evidence="2 3">ApNP</strain>
    </source>
</reference>
<organism evidence="2 3">
    <name type="scientific">Anaplasma phagocytophilum str. ApNP</name>
    <dbReference type="NCBI Taxonomy" id="1359153"/>
    <lineage>
        <taxon>Bacteria</taxon>
        <taxon>Pseudomonadati</taxon>
        <taxon>Pseudomonadota</taxon>
        <taxon>Alphaproteobacteria</taxon>
        <taxon>Rickettsiales</taxon>
        <taxon>Anaplasmataceae</taxon>
        <taxon>Anaplasma</taxon>
        <taxon>phagocytophilum group</taxon>
    </lineage>
</organism>
<comment type="caution">
    <text evidence="2">The sequence shown here is derived from an EMBL/GenBank/DDBJ whole genome shotgun (WGS) entry which is preliminary data.</text>
</comment>
<feature type="compositionally biased region" description="Polar residues" evidence="1">
    <location>
        <begin position="1"/>
        <end position="14"/>
    </location>
</feature>
<gene>
    <name evidence="2" type="ORF">APHNP_1567</name>
</gene>
<evidence type="ECO:0000256" key="1">
    <source>
        <dbReference type="SAM" id="MobiDB-lite"/>
    </source>
</evidence>
<sequence length="49" mass="5244">MVMSYSCDQPSTSGMGDASSELEEAQVSSHRPRTPSDDSEPPSKRARSA</sequence>
<dbReference type="AlphaFoldDB" id="A0A0F3NGP6"/>
<name>A0A0F3NGP6_ANAPH</name>
<feature type="region of interest" description="Disordered" evidence="1">
    <location>
        <begin position="1"/>
        <end position="49"/>
    </location>
</feature>
<protein>
    <submittedName>
        <fullName evidence="2">HGE-14 domain protein</fullName>
    </submittedName>
</protein>
<evidence type="ECO:0000313" key="3">
    <source>
        <dbReference type="Proteomes" id="UP000033385"/>
    </source>
</evidence>
<evidence type="ECO:0000313" key="2">
    <source>
        <dbReference type="EMBL" id="KJV66956.1"/>
    </source>
</evidence>
<dbReference type="EMBL" id="LANW01000001">
    <property type="protein sequence ID" value="KJV66956.1"/>
    <property type="molecule type" value="Genomic_DNA"/>
</dbReference>
<accession>A0A0F3NGP6</accession>
<dbReference type="Proteomes" id="UP000033385">
    <property type="component" value="Unassembled WGS sequence"/>
</dbReference>
<proteinExistence type="predicted"/>